<dbReference type="AlphaFoldDB" id="A0A7C5YVG2"/>
<proteinExistence type="predicted"/>
<accession>A0A7C5YVG2</accession>
<protein>
    <recommendedName>
        <fullName evidence="2">Preprotein translocase subunit SecB</fullName>
    </recommendedName>
</protein>
<evidence type="ECO:0008006" key="2">
    <source>
        <dbReference type="Google" id="ProtNLM"/>
    </source>
</evidence>
<dbReference type="EMBL" id="DRUB01000023">
    <property type="protein sequence ID" value="HHR95415.1"/>
    <property type="molecule type" value="Genomic_DNA"/>
</dbReference>
<name>A0A7C5YVG2_9CREN</name>
<reference evidence="1" key="1">
    <citation type="journal article" date="2020" name="mSystems">
        <title>Genome- and Community-Level Interaction Insights into Carbon Utilization and Element Cycling Functions of Hydrothermarchaeota in Hydrothermal Sediment.</title>
        <authorList>
            <person name="Zhou Z."/>
            <person name="Liu Y."/>
            <person name="Xu W."/>
            <person name="Pan J."/>
            <person name="Luo Z.H."/>
            <person name="Li M."/>
        </authorList>
    </citation>
    <scope>NUCLEOTIDE SEQUENCE [LARGE SCALE GENOMIC DNA]</scope>
    <source>
        <strain evidence="1">SpSt-1</strain>
    </source>
</reference>
<gene>
    <name evidence="1" type="ORF">ENL47_00940</name>
</gene>
<sequence>MPNLSFRIDSIRAERYSFEAIQQLNINMNIMFGKPEKRENSFLVGFVIKIDCTPPMASIDIKGLVIITPISQDEYTKLGEEFKKGSVPYPLIIAVYSYNLPIIALLSRELGIPPPIQLPIQSSQHEKGINYHL</sequence>
<evidence type="ECO:0000313" key="1">
    <source>
        <dbReference type="EMBL" id="HHR95415.1"/>
    </source>
</evidence>
<organism evidence="1">
    <name type="scientific">Ignisphaera aggregans</name>
    <dbReference type="NCBI Taxonomy" id="334771"/>
    <lineage>
        <taxon>Archaea</taxon>
        <taxon>Thermoproteota</taxon>
        <taxon>Thermoprotei</taxon>
        <taxon>Desulfurococcales</taxon>
        <taxon>Desulfurococcaceae</taxon>
        <taxon>Ignisphaera</taxon>
    </lineage>
</organism>
<comment type="caution">
    <text evidence="1">The sequence shown here is derived from an EMBL/GenBank/DDBJ whole genome shotgun (WGS) entry which is preliminary data.</text>
</comment>